<comment type="cofactor">
    <cofactor evidence="1">
        <name>Mg(2+)</name>
        <dbReference type="ChEBI" id="CHEBI:18420"/>
    </cofactor>
</comment>
<evidence type="ECO:0000256" key="1">
    <source>
        <dbReference type="ARBA" id="ARBA00001946"/>
    </source>
</evidence>
<dbReference type="GO" id="GO:0000287">
    <property type="term" value="F:magnesium ion binding"/>
    <property type="evidence" value="ECO:0007669"/>
    <property type="project" value="InterPro"/>
</dbReference>
<dbReference type="InterPro" id="IPR005630">
    <property type="entry name" value="Terpene_synthase_metal-bd"/>
</dbReference>
<dbReference type="Gene3D" id="1.10.600.10">
    <property type="entry name" value="Farnesyl Diphosphate Synthase"/>
    <property type="match status" value="1"/>
</dbReference>
<keyword evidence="5" id="KW-0460">Magnesium</keyword>
<dbReference type="SUPFAM" id="SSF48239">
    <property type="entry name" value="Terpenoid cyclases/Protein prenyltransferases"/>
    <property type="match status" value="1"/>
</dbReference>
<comment type="similarity">
    <text evidence="3">Belongs to the terpene synthase family. Tpsd subfamily.</text>
</comment>
<evidence type="ECO:0000259" key="8">
    <source>
        <dbReference type="Pfam" id="PF03936"/>
    </source>
</evidence>
<reference evidence="9" key="1">
    <citation type="journal article" date="2003" name="Arch. Biochem. Biophys.">
        <title>cDNA isolation, functional expression, and characterization of (+)-alpha-pinene synthase and (-)-alpha-pinene synthase from loblolly pine (Pinus taeda): stereocontrol in pinene biosynthesis.</title>
        <authorList>
            <person name="Phillips M.A."/>
            <person name="Wildung M.R."/>
            <person name="Williams D.C."/>
            <person name="Hyatt D.C."/>
            <person name="Croteau R."/>
        </authorList>
    </citation>
    <scope>NUCLEOTIDE SEQUENCE</scope>
</reference>
<dbReference type="GO" id="GO:0010333">
    <property type="term" value="F:terpene synthase activity"/>
    <property type="evidence" value="ECO:0007669"/>
    <property type="project" value="InterPro"/>
</dbReference>
<sequence length="615" mass="70575">MALALVSVAPLVSMRRSLFSSPYELKSIDKTIPNLVMCRKRMSGRPSIRVSSTASVSNDDGVRRRVGDYRYNHWDEDLIDSLATSYEAPSYLKRADTLVEATKDRFNSMGVDDGQRMSPLTDLYQRLWMVDSVERLGIDRHFQNEIKSALDYVFSYWKEKGIGRGRQSAVTDLNSTALGLRTLRLHGYPVSSDVLENFKDHNGQFTCSGIQTEGEIRGVLNLFRASLIAFPGEKVMQEAEIFSTMYLKHALQKIAVSSLSQEIEYLLEYGWHTNPPRLEARMYMEVFPQDTIYEQKLVELAKVEFNIFHSLQKRELQSLCRWWKHYGFPQLSFTRHIHVEYYTFASCIATDPKQSAFRLGFAKMSYFVTVLDDIYDTYGTMEELELFTAAIKRWDPSVVDCLPEYMKGVYMAVYDTVNEMAKEAEKVQGRDTLNYVRQAWELYIDAYMPEAKWISSGYLPTFQEYLDSSKISFGTRITILQPILTLGEPLSHEILQEIDFSAKFNDLISVILRLKGGQGSVVQEASSVSCYMKDNAGLTEEDAIHCINDMVNNLLKELNWELLKPDSNVPISCRKAAFDICRIFHHGYKYRDGYGDATIEVKNLVKRTVLEPVPL</sequence>
<keyword evidence="6" id="KW-0456">Lyase</keyword>
<dbReference type="Pfam" id="PF01397">
    <property type="entry name" value="Terpene_synth"/>
    <property type="match status" value="1"/>
</dbReference>
<keyword evidence="4" id="KW-0479">Metal-binding</keyword>
<dbReference type="FunFam" id="1.10.600.10:FF:000005">
    <property type="entry name" value="Ent-kaur-16-ene synthase, chloroplastic"/>
    <property type="match status" value="1"/>
</dbReference>
<protein>
    <submittedName>
        <fullName evidence="9">Monoterpene synthase-like protein</fullName>
    </submittedName>
</protein>
<evidence type="ECO:0000256" key="3">
    <source>
        <dbReference type="ARBA" id="ARBA00008762"/>
    </source>
</evidence>
<dbReference type="InterPro" id="IPR044814">
    <property type="entry name" value="Terpene_cyclase_plant_C1"/>
</dbReference>
<dbReference type="Pfam" id="PF03936">
    <property type="entry name" value="Terpene_synth_C"/>
    <property type="match status" value="1"/>
</dbReference>
<dbReference type="AlphaFoldDB" id="Q84KL2"/>
<name>Q84KL2_PINTA</name>
<dbReference type="PANTHER" id="PTHR31739:SF25">
    <property type="entry name" value="(E,E)-GERANYLLINALOOL SYNTHASE"/>
    <property type="match status" value="1"/>
</dbReference>
<dbReference type="InterPro" id="IPR008949">
    <property type="entry name" value="Isoprenoid_synthase_dom_sf"/>
</dbReference>
<dbReference type="InterPro" id="IPR050148">
    <property type="entry name" value="Terpene_synthase-like"/>
</dbReference>
<dbReference type="EMBL" id="AF543531">
    <property type="protein sequence ID" value="AAO61229.1"/>
    <property type="molecule type" value="mRNA"/>
</dbReference>
<evidence type="ECO:0000259" key="7">
    <source>
        <dbReference type="Pfam" id="PF01397"/>
    </source>
</evidence>
<organism evidence="9">
    <name type="scientific">Pinus taeda</name>
    <name type="common">Loblolly pine</name>
    <dbReference type="NCBI Taxonomy" id="3352"/>
    <lineage>
        <taxon>Eukaryota</taxon>
        <taxon>Viridiplantae</taxon>
        <taxon>Streptophyta</taxon>
        <taxon>Embryophyta</taxon>
        <taxon>Tracheophyta</taxon>
        <taxon>Spermatophyta</taxon>
        <taxon>Pinopsida</taxon>
        <taxon>Pinidae</taxon>
        <taxon>Conifers I</taxon>
        <taxon>Pinales</taxon>
        <taxon>Pinaceae</taxon>
        <taxon>Pinus</taxon>
        <taxon>Pinus subgen. Pinus</taxon>
    </lineage>
</organism>
<comment type="pathway">
    <text evidence="2">Terpene metabolism; oleoresin biosynthesis.</text>
</comment>
<dbReference type="Gene3D" id="1.50.10.130">
    <property type="entry name" value="Terpene synthase, N-terminal domain"/>
    <property type="match status" value="1"/>
</dbReference>
<dbReference type="InterPro" id="IPR034741">
    <property type="entry name" value="Terpene_cyclase-like_1_C"/>
</dbReference>
<evidence type="ECO:0000256" key="6">
    <source>
        <dbReference type="ARBA" id="ARBA00023239"/>
    </source>
</evidence>
<proteinExistence type="evidence at transcript level"/>
<evidence type="ECO:0000256" key="5">
    <source>
        <dbReference type="ARBA" id="ARBA00022842"/>
    </source>
</evidence>
<accession>Q84KL2</accession>
<feature type="domain" description="Terpene synthase N-terminal" evidence="7">
    <location>
        <begin position="74"/>
        <end position="267"/>
    </location>
</feature>
<dbReference type="CDD" id="cd00684">
    <property type="entry name" value="Terpene_cyclase_plant_C1"/>
    <property type="match status" value="1"/>
</dbReference>
<dbReference type="FunFam" id="1.50.10.130:FF:000002">
    <property type="entry name" value="Ent-copalyl diphosphate synthase, chloroplastic"/>
    <property type="match status" value="1"/>
</dbReference>
<dbReference type="GO" id="GO:0016102">
    <property type="term" value="P:diterpenoid biosynthetic process"/>
    <property type="evidence" value="ECO:0007669"/>
    <property type="project" value="InterPro"/>
</dbReference>
<dbReference type="SFLD" id="SFLDG01014">
    <property type="entry name" value="Terpene_Cyclase_Like_1_N-term"/>
    <property type="match status" value="1"/>
</dbReference>
<dbReference type="SUPFAM" id="SSF48576">
    <property type="entry name" value="Terpenoid synthases"/>
    <property type="match status" value="1"/>
</dbReference>
<dbReference type="InterPro" id="IPR001906">
    <property type="entry name" value="Terpene_synth_N"/>
</dbReference>
<evidence type="ECO:0000256" key="2">
    <source>
        <dbReference type="ARBA" id="ARBA00005140"/>
    </source>
</evidence>
<evidence type="ECO:0000256" key="4">
    <source>
        <dbReference type="ARBA" id="ARBA00022723"/>
    </source>
</evidence>
<dbReference type="InterPro" id="IPR008930">
    <property type="entry name" value="Terpenoid_cyclase/PrenylTrfase"/>
</dbReference>
<dbReference type="SFLD" id="SFLDS00005">
    <property type="entry name" value="Isoprenoid_Synthase_Type_I"/>
    <property type="match status" value="1"/>
</dbReference>
<dbReference type="InterPro" id="IPR036965">
    <property type="entry name" value="Terpene_synth_N_sf"/>
</dbReference>
<feature type="domain" description="Terpene synthase metal-binding" evidence="8">
    <location>
        <begin position="328"/>
        <end position="556"/>
    </location>
</feature>
<evidence type="ECO:0000313" key="9">
    <source>
        <dbReference type="EMBL" id="AAO61229.1"/>
    </source>
</evidence>
<dbReference type="PANTHER" id="PTHR31739">
    <property type="entry name" value="ENT-COPALYL DIPHOSPHATE SYNTHASE, CHLOROPLASTIC"/>
    <property type="match status" value="1"/>
</dbReference>
<dbReference type="SFLD" id="SFLDG01019">
    <property type="entry name" value="Terpene_Cyclase_Like_1_C_Termi"/>
    <property type="match status" value="1"/>
</dbReference>
<dbReference type="UniPathway" id="UPA00924"/>